<keyword evidence="1" id="KW-0812">Transmembrane</keyword>
<dbReference type="Proteomes" id="UP001596303">
    <property type="component" value="Unassembled WGS sequence"/>
</dbReference>
<dbReference type="RefSeq" id="WP_377375498.1">
    <property type="nucleotide sequence ID" value="NZ_JBHSSW010000004.1"/>
</dbReference>
<evidence type="ECO:0000256" key="1">
    <source>
        <dbReference type="SAM" id="Phobius"/>
    </source>
</evidence>
<protein>
    <submittedName>
        <fullName evidence="3">MlaD family protein</fullName>
    </submittedName>
</protein>
<comment type="caution">
    <text evidence="3">The sequence shown here is derived from an EMBL/GenBank/DDBJ whole genome shotgun (WGS) entry which is preliminary data.</text>
</comment>
<reference evidence="4" key="1">
    <citation type="journal article" date="2019" name="Int. J. Syst. Evol. Microbiol.">
        <title>The Global Catalogue of Microorganisms (GCM) 10K type strain sequencing project: providing services to taxonomists for standard genome sequencing and annotation.</title>
        <authorList>
            <consortium name="The Broad Institute Genomics Platform"/>
            <consortium name="The Broad Institute Genome Sequencing Center for Infectious Disease"/>
            <person name="Wu L."/>
            <person name="Ma J."/>
        </authorList>
    </citation>
    <scope>NUCLEOTIDE SEQUENCE [LARGE SCALE GENOMIC DNA]</scope>
    <source>
        <strain evidence="4">CGMCC-1.15741</strain>
    </source>
</reference>
<evidence type="ECO:0000313" key="3">
    <source>
        <dbReference type="EMBL" id="MFC6197106.1"/>
    </source>
</evidence>
<dbReference type="EMBL" id="JBHSSW010000004">
    <property type="protein sequence ID" value="MFC6197106.1"/>
    <property type="molecule type" value="Genomic_DNA"/>
</dbReference>
<evidence type="ECO:0000313" key="4">
    <source>
        <dbReference type="Proteomes" id="UP001596303"/>
    </source>
</evidence>
<sequence length="319" mass="34301">METRASYALVGASIIAGVIAFVGFILWLGQVQFNRSYAEYDVVFVGAVNGLSEGGQVRYLGINVGEVTDLHLDRTQPDRVIAQIRIDAATPVREDSKAALDFAGLTGVTFIQIKPGEASSPLLPKRTGNNRPTIDTEKTQLAELFSSGANVLSDAQITVNRINELLDEENRESLKSILTNIETISGAFAEDEELITSAKDAMAALTGAGEAVGNAANSFNTLGTDAQASLGEITESAKTLFADASQTIQRAEAAIGQSEAALRETREAIQNPTVEAIEEIQLLAQDLRLLVRRLDRVATDIEQNPQTLIQGSPKPYRDR</sequence>
<keyword evidence="1" id="KW-0472">Membrane</keyword>
<feature type="domain" description="Mce/MlaD" evidence="2">
    <location>
        <begin position="45"/>
        <end position="116"/>
    </location>
</feature>
<proteinExistence type="predicted"/>
<dbReference type="PANTHER" id="PTHR36698:SF2">
    <property type="entry name" value="MCE_MLAD DOMAIN-CONTAINING PROTEIN"/>
    <property type="match status" value="1"/>
</dbReference>
<keyword evidence="1" id="KW-1133">Transmembrane helix</keyword>
<keyword evidence="4" id="KW-1185">Reference proteome</keyword>
<organism evidence="3 4">
    <name type="scientific">Ponticaulis profundi</name>
    <dbReference type="NCBI Taxonomy" id="2665222"/>
    <lineage>
        <taxon>Bacteria</taxon>
        <taxon>Pseudomonadati</taxon>
        <taxon>Pseudomonadota</taxon>
        <taxon>Alphaproteobacteria</taxon>
        <taxon>Hyphomonadales</taxon>
        <taxon>Hyphomonadaceae</taxon>
        <taxon>Ponticaulis</taxon>
    </lineage>
</organism>
<dbReference type="Pfam" id="PF02470">
    <property type="entry name" value="MlaD"/>
    <property type="match status" value="1"/>
</dbReference>
<dbReference type="InterPro" id="IPR003399">
    <property type="entry name" value="Mce/MlaD"/>
</dbReference>
<accession>A0ABW1S780</accession>
<gene>
    <name evidence="3" type="ORF">ACFQDM_03410</name>
</gene>
<name>A0ABW1S780_9PROT</name>
<feature type="transmembrane region" description="Helical" evidence="1">
    <location>
        <begin position="7"/>
        <end position="28"/>
    </location>
</feature>
<dbReference type="PANTHER" id="PTHR36698">
    <property type="entry name" value="BLL5892 PROTEIN"/>
    <property type="match status" value="1"/>
</dbReference>
<evidence type="ECO:0000259" key="2">
    <source>
        <dbReference type="Pfam" id="PF02470"/>
    </source>
</evidence>